<gene>
    <name evidence="5" type="ORF">IM697_03940</name>
</gene>
<keyword evidence="2" id="KW-0804">Transcription</keyword>
<evidence type="ECO:0000259" key="4">
    <source>
        <dbReference type="PROSITE" id="PS01124"/>
    </source>
</evidence>
<evidence type="ECO:0000313" key="5">
    <source>
        <dbReference type="EMBL" id="QOV37593.1"/>
    </source>
</evidence>
<dbReference type="Pfam" id="PF01965">
    <property type="entry name" value="DJ-1_PfpI"/>
    <property type="match status" value="1"/>
</dbReference>
<dbReference type="InterPro" id="IPR002818">
    <property type="entry name" value="DJ-1/PfpI"/>
</dbReference>
<dbReference type="SMART" id="SM00342">
    <property type="entry name" value="HTH_ARAC"/>
    <property type="match status" value="1"/>
</dbReference>
<dbReference type="InterPro" id="IPR029062">
    <property type="entry name" value="Class_I_gatase-like"/>
</dbReference>
<dbReference type="KEGG" id="sfeu:IM697_03940"/>
<evidence type="ECO:0000256" key="3">
    <source>
        <dbReference type="SAM" id="MobiDB-lite"/>
    </source>
</evidence>
<dbReference type="GO" id="GO:0003700">
    <property type="term" value="F:DNA-binding transcription factor activity"/>
    <property type="evidence" value="ECO:0007669"/>
    <property type="project" value="InterPro"/>
</dbReference>
<dbReference type="SUPFAM" id="SSF46689">
    <property type="entry name" value="Homeodomain-like"/>
    <property type="match status" value="2"/>
</dbReference>
<evidence type="ECO:0000256" key="1">
    <source>
        <dbReference type="ARBA" id="ARBA00023015"/>
    </source>
</evidence>
<dbReference type="InterPro" id="IPR018060">
    <property type="entry name" value="HTH_AraC"/>
</dbReference>
<dbReference type="Proteomes" id="UP000594205">
    <property type="component" value="Chromosome"/>
</dbReference>
<dbReference type="EMBL" id="CP063373">
    <property type="protein sequence ID" value="QOV37593.1"/>
    <property type="molecule type" value="Genomic_DNA"/>
</dbReference>
<evidence type="ECO:0000256" key="2">
    <source>
        <dbReference type="ARBA" id="ARBA00023163"/>
    </source>
</evidence>
<reference evidence="5 6" key="1">
    <citation type="submission" date="2020-10" db="EMBL/GenBank/DDBJ databases">
        <title>Streptomyces ferrugineus complate genome analysis.</title>
        <authorList>
            <person name="Anwar N."/>
        </authorList>
    </citation>
    <scope>NUCLEOTIDE SEQUENCE [LARGE SCALE GENOMIC DNA]</scope>
    <source>
        <strain evidence="5 6">CCTCC AA2014009</strain>
    </source>
</reference>
<dbReference type="PROSITE" id="PS01124">
    <property type="entry name" value="HTH_ARAC_FAMILY_2"/>
    <property type="match status" value="1"/>
</dbReference>
<dbReference type="Gene3D" id="1.10.10.60">
    <property type="entry name" value="Homeodomain-like"/>
    <property type="match status" value="1"/>
</dbReference>
<dbReference type="Gene3D" id="3.40.50.880">
    <property type="match status" value="1"/>
</dbReference>
<proteinExistence type="predicted"/>
<keyword evidence="1" id="KW-0805">Transcription regulation</keyword>
<accession>A0A7M2SQ25</accession>
<dbReference type="SUPFAM" id="SSF52317">
    <property type="entry name" value="Class I glutamine amidotransferase-like"/>
    <property type="match status" value="1"/>
</dbReference>
<keyword evidence="6" id="KW-1185">Reference proteome</keyword>
<sequence length="385" mass="41505">MRGSVAGDCLPQKRRHRQILRRNRHPLVPGGQVSSLRLGVLAYPGCFGSEVFGVPDLLVMARHVAAAQGVARPSYEASVVSPRRRVITSGGLTVGVSAMRPVDVLIVPGFELSPALDLDAALANLRPEVAAIRSQAVSGAAVVSICVGAFLTAEAGLLDGREATTSWLFADRLARRYPDVKVCPERLVVTDRGVTTTAAFSAMYDFALQLIREQDGHGVARGTARVALVDDARTTQTPYVDPALLPVAGREFSRGVKRWLDRNLGSRYDLSALAAAFHVSTRTMLRRFGEEAGQTPLAYLQSARVRRARHLLETTDRTVARIAADLGYADASTFSAVFARHTGRRPRDYRAMFRRSAAEPVGDTSRTSPAPPDDPGVLSPSPGEK</sequence>
<dbReference type="InterPro" id="IPR009057">
    <property type="entry name" value="Homeodomain-like_sf"/>
</dbReference>
<organism evidence="5 6">
    <name type="scientific">Streptomyces ferrugineus</name>
    <dbReference type="NCBI Taxonomy" id="1413221"/>
    <lineage>
        <taxon>Bacteria</taxon>
        <taxon>Bacillati</taxon>
        <taxon>Actinomycetota</taxon>
        <taxon>Actinomycetes</taxon>
        <taxon>Kitasatosporales</taxon>
        <taxon>Streptomycetaceae</taxon>
        <taxon>Streptomyces</taxon>
    </lineage>
</organism>
<dbReference type="PANTHER" id="PTHR43130:SF11">
    <property type="entry name" value="TRANSCRIPTIONAL REGULATORY PROTEIN"/>
    <property type="match status" value="1"/>
</dbReference>
<dbReference type="InterPro" id="IPR052158">
    <property type="entry name" value="INH-QAR"/>
</dbReference>
<dbReference type="GO" id="GO:0043565">
    <property type="term" value="F:sequence-specific DNA binding"/>
    <property type="evidence" value="ECO:0007669"/>
    <property type="project" value="InterPro"/>
</dbReference>
<feature type="domain" description="HTH araC/xylS-type" evidence="4">
    <location>
        <begin position="254"/>
        <end position="352"/>
    </location>
</feature>
<protein>
    <submittedName>
        <fullName evidence="5">Helix-turn-helix domain-containing protein</fullName>
    </submittedName>
</protein>
<dbReference type="PANTHER" id="PTHR43130">
    <property type="entry name" value="ARAC-FAMILY TRANSCRIPTIONAL REGULATOR"/>
    <property type="match status" value="1"/>
</dbReference>
<dbReference type="AlphaFoldDB" id="A0A7M2SQ25"/>
<feature type="region of interest" description="Disordered" evidence="3">
    <location>
        <begin position="349"/>
        <end position="385"/>
    </location>
</feature>
<name>A0A7M2SQ25_9ACTN</name>
<dbReference type="Pfam" id="PF12833">
    <property type="entry name" value="HTH_18"/>
    <property type="match status" value="1"/>
</dbReference>
<evidence type="ECO:0000313" key="6">
    <source>
        <dbReference type="Proteomes" id="UP000594205"/>
    </source>
</evidence>